<evidence type="ECO:0000256" key="3">
    <source>
        <dbReference type="ARBA" id="ARBA00022989"/>
    </source>
</evidence>
<dbReference type="PANTHER" id="PTHR12714:SF9">
    <property type="entry name" value="PROTEIN-S-ISOPRENYLCYSTEINE O-METHYLTRANSFERASE"/>
    <property type="match status" value="1"/>
</dbReference>
<evidence type="ECO:0000256" key="5">
    <source>
        <dbReference type="SAM" id="Phobius"/>
    </source>
</evidence>
<keyword evidence="3 5" id="KW-1133">Transmembrane helix</keyword>
<keyword evidence="7" id="KW-1185">Reference proteome</keyword>
<feature type="transmembrane region" description="Helical" evidence="5">
    <location>
        <begin position="6"/>
        <end position="26"/>
    </location>
</feature>
<name>A0A2N5X4E1_9GAMM</name>
<keyword evidence="4 5" id="KW-0472">Membrane</keyword>
<evidence type="ECO:0000256" key="4">
    <source>
        <dbReference type="ARBA" id="ARBA00023136"/>
    </source>
</evidence>
<comment type="subcellular location">
    <subcellularLocation>
        <location evidence="1">Endomembrane system</location>
        <topology evidence="1">Multi-pass membrane protein</topology>
    </subcellularLocation>
</comment>
<feature type="transmembrane region" description="Helical" evidence="5">
    <location>
        <begin position="128"/>
        <end position="158"/>
    </location>
</feature>
<dbReference type="RefSeq" id="WP_076000920.1">
    <property type="nucleotide sequence ID" value="NZ_PKUS01000007.1"/>
</dbReference>
<evidence type="ECO:0000313" key="6">
    <source>
        <dbReference type="EMBL" id="PLW69358.1"/>
    </source>
</evidence>
<dbReference type="GO" id="GO:0008168">
    <property type="term" value="F:methyltransferase activity"/>
    <property type="evidence" value="ECO:0007669"/>
    <property type="project" value="UniProtKB-KW"/>
</dbReference>
<comment type="caution">
    <text evidence="6">The sequence shown here is derived from an EMBL/GenBank/DDBJ whole genome shotgun (WGS) entry which is preliminary data.</text>
</comment>
<dbReference type="InterPro" id="IPR007318">
    <property type="entry name" value="Phopholipid_MeTrfase"/>
</dbReference>
<organism evidence="6 7">
    <name type="scientific">Pseudohalioglobus lutimaris</name>
    <dbReference type="NCBI Taxonomy" id="1737061"/>
    <lineage>
        <taxon>Bacteria</taxon>
        <taxon>Pseudomonadati</taxon>
        <taxon>Pseudomonadota</taxon>
        <taxon>Gammaproteobacteria</taxon>
        <taxon>Cellvibrionales</taxon>
        <taxon>Halieaceae</taxon>
        <taxon>Pseudohalioglobus</taxon>
    </lineage>
</organism>
<dbReference type="PANTHER" id="PTHR12714">
    <property type="entry name" value="PROTEIN-S ISOPRENYLCYSTEINE O-METHYLTRANSFERASE"/>
    <property type="match status" value="1"/>
</dbReference>
<dbReference type="GO" id="GO:0012505">
    <property type="term" value="C:endomembrane system"/>
    <property type="evidence" value="ECO:0007669"/>
    <property type="project" value="UniProtKB-SubCell"/>
</dbReference>
<feature type="transmembrane region" description="Helical" evidence="5">
    <location>
        <begin position="38"/>
        <end position="57"/>
    </location>
</feature>
<evidence type="ECO:0000256" key="2">
    <source>
        <dbReference type="ARBA" id="ARBA00022692"/>
    </source>
</evidence>
<dbReference type="Gene3D" id="1.20.120.1630">
    <property type="match status" value="1"/>
</dbReference>
<dbReference type="Pfam" id="PF04191">
    <property type="entry name" value="PEMT"/>
    <property type="match status" value="1"/>
</dbReference>
<evidence type="ECO:0000313" key="7">
    <source>
        <dbReference type="Proteomes" id="UP000235005"/>
    </source>
</evidence>
<keyword evidence="6" id="KW-0808">Transferase</keyword>
<feature type="transmembrane region" description="Helical" evidence="5">
    <location>
        <begin position="77"/>
        <end position="95"/>
    </location>
</feature>
<sequence>MTESILIIVVHQLVFQGMFFVKNFSLRRRLGKPIRGSNIEASVFIGFSVIFLGLTFVEAFRGAGEMGPLSTWDSAAFLLGIILMSASVVVAWASLRDLGDSWRVGVIEEQQTTLIETGIYRFTRNPYFVAYLILFAAYTVFLQSLLLLILSAVGFGLIHMLVRKEETYLATQHGETYLRYKNNVPRYL</sequence>
<dbReference type="OrthoDB" id="9811969at2"/>
<gene>
    <name evidence="6" type="ORF">C0039_07435</name>
</gene>
<evidence type="ECO:0000256" key="1">
    <source>
        <dbReference type="ARBA" id="ARBA00004127"/>
    </source>
</evidence>
<reference evidence="6 7" key="1">
    <citation type="submission" date="2018-01" db="EMBL/GenBank/DDBJ databases">
        <title>The draft genome sequence of Halioglobus lutimaris HF004.</title>
        <authorList>
            <person name="Du Z.-J."/>
            <person name="Shi M.-J."/>
        </authorList>
    </citation>
    <scope>NUCLEOTIDE SEQUENCE [LARGE SCALE GENOMIC DNA]</scope>
    <source>
        <strain evidence="6 7">HF004</strain>
    </source>
</reference>
<dbReference type="AlphaFoldDB" id="A0A2N5X4E1"/>
<proteinExistence type="predicted"/>
<keyword evidence="2 5" id="KW-0812">Transmembrane</keyword>
<dbReference type="EMBL" id="PKUS01000007">
    <property type="protein sequence ID" value="PLW69358.1"/>
    <property type="molecule type" value="Genomic_DNA"/>
</dbReference>
<protein>
    <submittedName>
        <fullName evidence="6">Isoprenylcysteine carboxylmethyltransferase family protein</fullName>
    </submittedName>
</protein>
<accession>A0A2N5X4E1</accession>
<dbReference type="Proteomes" id="UP000235005">
    <property type="component" value="Unassembled WGS sequence"/>
</dbReference>
<dbReference type="GO" id="GO:0032259">
    <property type="term" value="P:methylation"/>
    <property type="evidence" value="ECO:0007669"/>
    <property type="project" value="UniProtKB-KW"/>
</dbReference>
<keyword evidence="6" id="KW-0489">Methyltransferase</keyword>